<evidence type="ECO:0000256" key="14">
    <source>
        <dbReference type="ARBA" id="ARBA00023098"/>
    </source>
</evidence>
<dbReference type="UniPathway" id="UPA00557">
    <property type="reaction ID" value="UER00614"/>
</dbReference>
<keyword evidence="12 18" id="KW-0548">Nucleotidyltransferase</keyword>
<feature type="transmembrane region" description="Helical" evidence="19">
    <location>
        <begin position="75"/>
        <end position="93"/>
    </location>
</feature>
<name>A0A7G9RYQ6_9FIRM</name>
<dbReference type="RefSeq" id="WP_187533854.1">
    <property type="nucleotide sequence ID" value="NZ_CBCSHU010000023.1"/>
</dbReference>
<evidence type="ECO:0000256" key="11">
    <source>
        <dbReference type="ARBA" id="ARBA00022692"/>
    </source>
</evidence>
<dbReference type="GO" id="GO:0004605">
    <property type="term" value="F:phosphatidate cytidylyltransferase activity"/>
    <property type="evidence" value="ECO:0007669"/>
    <property type="project" value="UniProtKB-EC"/>
</dbReference>
<evidence type="ECO:0000256" key="10">
    <source>
        <dbReference type="ARBA" id="ARBA00022679"/>
    </source>
</evidence>
<evidence type="ECO:0000256" key="18">
    <source>
        <dbReference type="RuleBase" id="RU003938"/>
    </source>
</evidence>
<comment type="subcellular location">
    <subcellularLocation>
        <location evidence="2">Cell membrane</location>
        <topology evidence="2">Multi-pass membrane protein</topology>
    </subcellularLocation>
</comment>
<evidence type="ECO:0000256" key="4">
    <source>
        <dbReference type="ARBA" id="ARBA00005189"/>
    </source>
</evidence>
<keyword evidence="8" id="KW-1003">Cell membrane</keyword>
<dbReference type="InterPro" id="IPR000374">
    <property type="entry name" value="PC_trans"/>
</dbReference>
<evidence type="ECO:0000256" key="13">
    <source>
        <dbReference type="ARBA" id="ARBA00022989"/>
    </source>
</evidence>
<reference evidence="20 21" key="1">
    <citation type="submission" date="2020-08" db="EMBL/GenBank/DDBJ databases">
        <title>Genome sequence of Erysipelothrix inopinata DSM 15511T.</title>
        <authorList>
            <person name="Hyun D.-W."/>
            <person name="Bae J.-W."/>
        </authorList>
    </citation>
    <scope>NUCLEOTIDE SEQUENCE [LARGE SCALE GENOMIC DNA]</scope>
    <source>
        <strain evidence="20 21">DSM 15511</strain>
    </source>
</reference>
<evidence type="ECO:0000256" key="5">
    <source>
        <dbReference type="ARBA" id="ARBA00010185"/>
    </source>
</evidence>
<dbReference type="PANTHER" id="PTHR46382:SF1">
    <property type="entry name" value="PHOSPHATIDATE CYTIDYLYLTRANSFERASE"/>
    <property type="match status" value="1"/>
</dbReference>
<evidence type="ECO:0000256" key="15">
    <source>
        <dbReference type="ARBA" id="ARBA00023136"/>
    </source>
</evidence>
<dbReference type="KEGG" id="eio:H9L01_10260"/>
<evidence type="ECO:0000256" key="8">
    <source>
        <dbReference type="ARBA" id="ARBA00022475"/>
    </source>
</evidence>
<sequence length="255" mass="28660">MKERVITAIGLIGAFTIALFLGDRALFLLLFAFVLVGSYEIYNLKKDHLKPIVLVVIVIATLIGGIIKWTSVPTFGMLLIMLLFSMTVTFEWFKFEDVTYIYILVMMLILTLQSITRVLALDRLVFGFILFATYATDTFAYFGGRFFGKHKLIERISPKKTVEGAVIGYVVSAALSLTFGLLWITPYVSKEIIIAASLLIPVMGQFGDLAFSLIKRHFDIKDFGYIFPGHGGVLDRIDSVIFAFFTFNVLLTFLV</sequence>
<dbReference type="EC" id="2.7.7.41" evidence="6 18"/>
<organism evidence="20 21">
    <name type="scientific">Erysipelothrix inopinata</name>
    <dbReference type="NCBI Taxonomy" id="225084"/>
    <lineage>
        <taxon>Bacteria</taxon>
        <taxon>Bacillati</taxon>
        <taxon>Bacillota</taxon>
        <taxon>Erysipelotrichia</taxon>
        <taxon>Erysipelotrichales</taxon>
        <taxon>Erysipelotrichaceae</taxon>
        <taxon>Erysipelothrix</taxon>
    </lineage>
</organism>
<proteinExistence type="inferred from homology"/>
<evidence type="ECO:0000313" key="20">
    <source>
        <dbReference type="EMBL" id="QNN60731.1"/>
    </source>
</evidence>
<feature type="transmembrane region" description="Helical" evidence="19">
    <location>
        <begin position="6"/>
        <end position="39"/>
    </location>
</feature>
<dbReference type="GO" id="GO:0005886">
    <property type="term" value="C:plasma membrane"/>
    <property type="evidence" value="ECO:0007669"/>
    <property type="project" value="UniProtKB-SubCell"/>
</dbReference>
<gene>
    <name evidence="20" type="ORF">H9L01_10260</name>
</gene>
<feature type="transmembrane region" description="Helical" evidence="19">
    <location>
        <begin position="51"/>
        <end position="69"/>
    </location>
</feature>
<dbReference type="Proteomes" id="UP000515928">
    <property type="component" value="Chromosome"/>
</dbReference>
<evidence type="ECO:0000256" key="16">
    <source>
        <dbReference type="ARBA" id="ARBA00023209"/>
    </source>
</evidence>
<feature type="transmembrane region" description="Helical" evidence="19">
    <location>
        <begin position="125"/>
        <end position="144"/>
    </location>
</feature>
<comment type="pathway">
    <text evidence="4">Lipid metabolism.</text>
</comment>
<dbReference type="Pfam" id="PF01148">
    <property type="entry name" value="CTP_transf_1"/>
    <property type="match status" value="1"/>
</dbReference>
<dbReference type="AlphaFoldDB" id="A0A7G9RYQ6"/>
<accession>A0A7G9RYQ6</accession>
<evidence type="ECO:0000256" key="3">
    <source>
        <dbReference type="ARBA" id="ARBA00005119"/>
    </source>
</evidence>
<keyword evidence="10 18" id="KW-0808">Transferase</keyword>
<feature type="transmembrane region" description="Helical" evidence="19">
    <location>
        <begin position="192"/>
        <end position="213"/>
    </location>
</feature>
<keyword evidence="9" id="KW-0444">Lipid biosynthesis</keyword>
<evidence type="ECO:0000256" key="19">
    <source>
        <dbReference type="SAM" id="Phobius"/>
    </source>
</evidence>
<evidence type="ECO:0000256" key="12">
    <source>
        <dbReference type="ARBA" id="ARBA00022695"/>
    </source>
</evidence>
<dbReference type="GO" id="GO:0016024">
    <property type="term" value="P:CDP-diacylglycerol biosynthetic process"/>
    <property type="evidence" value="ECO:0007669"/>
    <property type="project" value="UniProtKB-UniPathway"/>
</dbReference>
<feature type="transmembrane region" description="Helical" evidence="19">
    <location>
        <begin position="165"/>
        <end position="186"/>
    </location>
</feature>
<keyword evidence="21" id="KW-1185">Reference proteome</keyword>
<keyword evidence="11 18" id="KW-0812">Transmembrane</keyword>
<keyword evidence="17" id="KW-1208">Phospholipid metabolism</keyword>
<evidence type="ECO:0000256" key="6">
    <source>
        <dbReference type="ARBA" id="ARBA00012487"/>
    </source>
</evidence>
<comment type="catalytic activity">
    <reaction evidence="1 18">
        <text>a 1,2-diacyl-sn-glycero-3-phosphate + CTP + H(+) = a CDP-1,2-diacyl-sn-glycerol + diphosphate</text>
        <dbReference type="Rhea" id="RHEA:16229"/>
        <dbReference type="ChEBI" id="CHEBI:15378"/>
        <dbReference type="ChEBI" id="CHEBI:33019"/>
        <dbReference type="ChEBI" id="CHEBI:37563"/>
        <dbReference type="ChEBI" id="CHEBI:58332"/>
        <dbReference type="ChEBI" id="CHEBI:58608"/>
        <dbReference type="EC" id="2.7.7.41"/>
    </reaction>
</comment>
<dbReference type="PANTHER" id="PTHR46382">
    <property type="entry name" value="PHOSPHATIDATE CYTIDYLYLTRANSFERASE"/>
    <property type="match status" value="1"/>
</dbReference>
<evidence type="ECO:0000256" key="2">
    <source>
        <dbReference type="ARBA" id="ARBA00004651"/>
    </source>
</evidence>
<protein>
    <recommendedName>
        <fullName evidence="7 18">Phosphatidate cytidylyltransferase</fullName>
        <ecNumber evidence="6 18">2.7.7.41</ecNumber>
    </recommendedName>
</protein>
<feature type="transmembrane region" description="Helical" evidence="19">
    <location>
        <begin position="100"/>
        <end position="119"/>
    </location>
</feature>
<evidence type="ECO:0000256" key="1">
    <source>
        <dbReference type="ARBA" id="ARBA00001698"/>
    </source>
</evidence>
<evidence type="ECO:0000256" key="9">
    <source>
        <dbReference type="ARBA" id="ARBA00022516"/>
    </source>
</evidence>
<keyword evidence="13 19" id="KW-1133">Transmembrane helix</keyword>
<comment type="pathway">
    <text evidence="3 18">Phospholipid metabolism; CDP-diacylglycerol biosynthesis; CDP-diacylglycerol from sn-glycerol 3-phosphate: step 3/3.</text>
</comment>
<comment type="similarity">
    <text evidence="5 18">Belongs to the CDS family.</text>
</comment>
<evidence type="ECO:0000313" key="21">
    <source>
        <dbReference type="Proteomes" id="UP000515928"/>
    </source>
</evidence>
<dbReference type="PROSITE" id="PS01315">
    <property type="entry name" value="CDS"/>
    <property type="match status" value="1"/>
</dbReference>
<keyword evidence="14" id="KW-0443">Lipid metabolism</keyword>
<keyword evidence="15 19" id="KW-0472">Membrane</keyword>
<dbReference type="EMBL" id="CP060715">
    <property type="protein sequence ID" value="QNN60731.1"/>
    <property type="molecule type" value="Genomic_DNA"/>
</dbReference>
<evidence type="ECO:0000256" key="17">
    <source>
        <dbReference type="ARBA" id="ARBA00023264"/>
    </source>
</evidence>
<keyword evidence="16" id="KW-0594">Phospholipid biosynthesis</keyword>
<evidence type="ECO:0000256" key="7">
    <source>
        <dbReference type="ARBA" id="ARBA00019373"/>
    </source>
</evidence>